<feature type="transmembrane region" description="Helical" evidence="7">
    <location>
        <begin position="95"/>
        <end position="115"/>
    </location>
</feature>
<evidence type="ECO:0000256" key="1">
    <source>
        <dbReference type="ARBA" id="ARBA00004651"/>
    </source>
</evidence>
<dbReference type="InterPro" id="IPR027379">
    <property type="entry name" value="CLS_N"/>
</dbReference>
<evidence type="ECO:0000256" key="3">
    <source>
        <dbReference type="ARBA" id="ARBA00022692"/>
    </source>
</evidence>
<evidence type="ECO:0000313" key="9">
    <source>
        <dbReference type="EMBL" id="GAA4076100.1"/>
    </source>
</evidence>
<evidence type="ECO:0000256" key="5">
    <source>
        <dbReference type="ARBA" id="ARBA00023136"/>
    </source>
</evidence>
<keyword evidence="2" id="KW-1003">Cell membrane</keyword>
<dbReference type="EMBL" id="BAAAZG010000022">
    <property type="protein sequence ID" value="GAA4076100.1"/>
    <property type="molecule type" value="Genomic_DNA"/>
</dbReference>
<keyword evidence="4 7" id="KW-1133">Transmembrane helix</keyword>
<proteinExistence type="predicted"/>
<comment type="caution">
    <text evidence="9">The sequence shown here is derived from an EMBL/GenBank/DDBJ whole genome shotgun (WGS) entry which is preliminary data.</text>
</comment>
<evidence type="ECO:0000256" key="2">
    <source>
        <dbReference type="ARBA" id="ARBA00022475"/>
    </source>
</evidence>
<gene>
    <name evidence="9" type="ORF">GCM10022214_36740</name>
</gene>
<organism evidence="9 10">
    <name type="scientific">Actinomadura miaoliensis</name>
    <dbReference type="NCBI Taxonomy" id="430685"/>
    <lineage>
        <taxon>Bacteria</taxon>
        <taxon>Bacillati</taxon>
        <taxon>Actinomycetota</taxon>
        <taxon>Actinomycetes</taxon>
        <taxon>Streptosporangiales</taxon>
        <taxon>Thermomonosporaceae</taxon>
        <taxon>Actinomadura</taxon>
    </lineage>
</organism>
<dbReference type="Proteomes" id="UP001500683">
    <property type="component" value="Unassembled WGS sequence"/>
</dbReference>
<accession>A0ABP7VYF3</accession>
<feature type="domain" description="Cardiolipin synthase N-terminal" evidence="8">
    <location>
        <begin position="73"/>
        <end position="117"/>
    </location>
</feature>
<keyword evidence="5 7" id="KW-0472">Membrane</keyword>
<comment type="subcellular location">
    <subcellularLocation>
        <location evidence="1">Cell membrane</location>
        <topology evidence="1">Multi-pass membrane protein</topology>
    </subcellularLocation>
</comment>
<keyword evidence="3 7" id="KW-0812">Transmembrane</keyword>
<keyword evidence="10" id="KW-1185">Reference proteome</keyword>
<sequence length="164" mass="17854">MDESGGEGEYAASLLSRGLRWMPLKRIGLLCQRARIGPPWQSKPPADSPSSPQVTDYPHDMAYVLLALVLVGVWLFCLFDVLSTDEGEVRHLPKFGWFLIVLLSAFPGAGLWLALGRPRRPLVGTPGGALGGAPRPDAPKGPDDDPAFLRDLERRLRGGDDDRA</sequence>
<name>A0ABP7VYF3_9ACTN</name>
<reference evidence="10" key="1">
    <citation type="journal article" date="2019" name="Int. J. Syst. Evol. Microbiol.">
        <title>The Global Catalogue of Microorganisms (GCM) 10K type strain sequencing project: providing services to taxonomists for standard genome sequencing and annotation.</title>
        <authorList>
            <consortium name="The Broad Institute Genomics Platform"/>
            <consortium name="The Broad Institute Genome Sequencing Center for Infectious Disease"/>
            <person name="Wu L."/>
            <person name="Ma J."/>
        </authorList>
    </citation>
    <scope>NUCLEOTIDE SEQUENCE [LARGE SCALE GENOMIC DNA]</scope>
    <source>
        <strain evidence="10">JCM 16702</strain>
    </source>
</reference>
<protein>
    <recommendedName>
        <fullName evidence="8">Cardiolipin synthase N-terminal domain-containing protein</fullName>
    </recommendedName>
</protein>
<feature type="transmembrane region" description="Helical" evidence="7">
    <location>
        <begin position="61"/>
        <end position="83"/>
    </location>
</feature>
<evidence type="ECO:0000259" key="8">
    <source>
        <dbReference type="Pfam" id="PF13396"/>
    </source>
</evidence>
<feature type="compositionally biased region" description="Basic and acidic residues" evidence="6">
    <location>
        <begin position="137"/>
        <end position="148"/>
    </location>
</feature>
<evidence type="ECO:0000256" key="7">
    <source>
        <dbReference type="SAM" id="Phobius"/>
    </source>
</evidence>
<evidence type="ECO:0000256" key="6">
    <source>
        <dbReference type="SAM" id="MobiDB-lite"/>
    </source>
</evidence>
<dbReference type="Pfam" id="PF13396">
    <property type="entry name" value="PLDc_N"/>
    <property type="match status" value="1"/>
</dbReference>
<evidence type="ECO:0000256" key="4">
    <source>
        <dbReference type="ARBA" id="ARBA00022989"/>
    </source>
</evidence>
<feature type="region of interest" description="Disordered" evidence="6">
    <location>
        <begin position="124"/>
        <end position="148"/>
    </location>
</feature>
<evidence type="ECO:0000313" key="10">
    <source>
        <dbReference type="Proteomes" id="UP001500683"/>
    </source>
</evidence>